<accession>A0ABP6XPV9</accession>
<keyword evidence="3" id="KW-1185">Reference proteome</keyword>
<evidence type="ECO:0000256" key="1">
    <source>
        <dbReference type="SAM" id="MobiDB-lite"/>
    </source>
</evidence>
<gene>
    <name evidence="2" type="ORF">GCM10022295_60650</name>
</gene>
<evidence type="ECO:0000313" key="2">
    <source>
        <dbReference type="EMBL" id="GAA3570666.1"/>
    </source>
</evidence>
<reference evidence="3" key="1">
    <citation type="journal article" date="2019" name="Int. J. Syst. Evol. Microbiol.">
        <title>The Global Catalogue of Microorganisms (GCM) 10K type strain sequencing project: providing services to taxonomists for standard genome sequencing and annotation.</title>
        <authorList>
            <consortium name="The Broad Institute Genomics Platform"/>
            <consortium name="The Broad Institute Genome Sequencing Center for Infectious Disease"/>
            <person name="Wu L."/>
            <person name="Ma J."/>
        </authorList>
    </citation>
    <scope>NUCLEOTIDE SEQUENCE [LARGE SCALE GENOMIC DNA]</scope>
    <source>
        <strain evidence="3">JCM 17656</strain>
    </source>
</reference>
<protein>
    <submittedName>
        <fullName evidence="2">Uncharacterized protein</fullName>
    </submittedName>
</protein>
<feature type="region of interest" description="Disordered" evidence="1">
    <location>
        <begin position="52"/>
        <end position="86"/>
    </location>
</feature>
<dbReference type="Proteomes" id="UP001500707">
    <property type="component" value="Unassembled WGS sequence"/>
</dbReference>
<name>A0ABP6XPV9_9ACTN</name>
<proteinExistence type="predicted"/>
<organism evidence="2 3">
    <name type="scientific">Streptomyces osmaniensis</name>
    <dbReference type="NCBI Taxonomy" id="593134"/>
    <lineage>
        <taxon>Bacteria</taxon>
        <taxon>Bacillati</taxon>
        <taxon>Actinomycetota</taxon>
        <taxon>Actinomycetes</taxon>
        <taxon>Kitasatosporales</taxon>
        <taxon>Streptomycetaceae</taxon>
        <taxon>Streptomyces</taxon>
    </lineage>
</organism>
<dbReference type="RefSeq" id="WP_346184373.1">
    <property type="nucleotide sequence ID" value="NZ_BAABCE010000012.1"/>
</dbReference>
<dbReference type="EMBL" id="BAABCE010000012">
    <property type="protein sequence ID" value="GAA3570666.1"/>
    <property type="molecule type" value="Genomic_DNA"/>
</dbReference>
<comment type="caution">
    <text evidence="2">The sequence shown here is derived from an EMBL/GenBank/DDBJ whole genome shotgun (WGS) entry which is preliminary data.</text>
</comment>
<evidence type="ECO:0000313" key="3">
    <source>
        <dbReference type="Proteomes" id="UP001500707"/>
    </source>
</evidence>
<sequence length="144" mass="16813">MIENLPWEEVAGNPEKYIQLLEERDAHLQRDTYQVRMELRLVRQIKKHMDTAREWRESGIPEQRQPDPAYDQPTTSTSANGKLPPRKDRILLLMSQDPQRQWKALEMADALNESSKGKSVRVAMDELYKAGKISKLPNAFYQYA</sequence>